<dbReference type="Gene3D" id="2.150.10.10">
    <property type="entry name" value="Serralysin-like metalloprotease, C-terminal"/>
    <property type="match status" value="4"/>
</dbReference>
<evidence type="ECO:0000313" key="5">
    <source>
        <dbReference type="Proteomes" id="UP000006512"/>
    </source>
</evidence>
<dbReference type="PANTHER" id="PTHR38340">
    <property type="entry name" value="S-LAYER PROTEIN"/>
    <property type="match status" value="1"/>
</dbReference>
<gene>
    <name evidence="4" type="ORF">ABI_26910</name>
</gene>
<dbReference type="SUPFAM" id="SSF141452">
    <property type="entry name" value="Hcp1-like"/>
    <property type="match status" value="1"/>
</dbReference>
<dbReference type="EMBL" id="GL883078">
    <property type="protein sequence ID" value="EGF91276.1"/>
    <property type="molecule type" value="Genomic_DNA"/>
</dbReference>
<dbReference type="Pfam" id="PF00353">
    <property type="entry name" value="HemolysinCabind"/>
    <property type="match status" value="6"/>
</dbReference>
<proteinExistence type="predicted"/>
<dbReference type="PRINTS" id="PR00313">
    <property type="entry name" value="CABNDNGRPT"/>
</dbReference>
<dbReference type="SUPFAM" id="SSF51120">
    <property type="entry name" value="beta-Roll"/>
    <property type="match status" value="3"/>
</dbReference>
<name>F4QPL8_9CAUL</name>
<dbReference type="InterPro" id="IPR050557">
    <property type="entry name" value="RTX_toxin/Mannuronan_C5-epim"/>
</dbReference>
<protein>
    <submittedName>
        <fullName evidence="4">Hemolysin-type calcium-binding repeat 2 copies family protein</fullName>
    </submittedName>
</protein>
<evidence type="ECO:0000256" key="3">
    <source>
        <dbReference type="SAM" id="MobiDB-lite"/>
    </source>
</evidence>
<accession>F4QPL8</accession>
<dbReference type="GO" id="GO:0005509">
    <property type="term" value="F:calcium ion binding"/>
    <property type="evidence" value="ECO:0007669"/>
    <property type="project" value="InterPro"/>
</dbReference>
<dbReference type="Gene3D" id="2.30.110.20">
    <property type="entry name" value="Hcp1-like"/>
    <property type="match status" value="1"/>
</dbReference>
<dbReference type="InterPro" id="IPR001343">
    <property type="entry name" value="Hemolysn_Ca-bd"/>
</dbReference>
<sequence>MKKIDDSLNLDIASGLGSAGPGHDTETGGPGNDSLAGLDGNDVLDGGAGSDTMVGGNGNDTFYVDSTGDNVVENSTGGIDTVFSSVSYNLSGRYIEFLNLTGAAHINATGNSFANTLTGNSGNNILNGLAGNDSLDGGAGIDTLIGGAGDDTFTVDNAGDTVTELTGEGTDTVRSSLNYILSANLEHLILLGASNANGTGNDGNNALTGNDGTNVLTGGLGNDTYYVQNTGDSVVEAANAGFDTIVSSVTYSLAGKQVENLTLTGGTALNATGNGFANVLVGNSGVNMLDGGGGHDRLDGSIGADIMTGGTGNDTYVVDDAYDFTTEASSGGSDLVESSVNHALGSNVENLTLTGTAAINGIGNILSNVLIGNSGVNILTGGAGNDTYYIQNASDNVVEASSGGNDTVFSSVSYGLSARYIETLNLTGSANINATGNSFAQALNGNAGNNNINALAGNDTLNGHAGNDSLTGGAGGDMFVFDTTAGTASATDSVLDLKFSDGDKLRLITPSDTIELVSYAGLARFVARTAGASVTGGPSQGVARVTLTDINGNPQSINITDASGSALLAYQQAAIDLVVSDGVALDAGLTYVARFVDAKGSVIASDGTNGWIALDSFSWTSQGYANLVFDTDQAATTLLKSATQGLQVGLEVEAYRTTASGLELVDQYLFDRSTINSTSTGPNIQQVSLQLGRAEHEHWSRDSKGAPESDQYGWNFAATGPVDLSSSASFTGDGGFSGTPGGELSYVVRFFDAKGAVIASEGSNGWVQVSNPGFGIYVDNLTNKVTRSDFNLALDGVLSTKLSAALQNGSALKVEIEAYSGSGSGLVVVDEFLFTNARVQGMSVSAFAGDREQTGLALTYTATQHLHHSVDSNGKASTSQAGWDYTAQAPVVLTDPGDFTAADTLVAAPGDRLLVGRFVDSKGNVLATEGSDGWIELSSLSYAAGPGNFDSTPDDLVVSLSLTGTDQVLTALEMSQLSVQGIQFQVESLSLIGGTYRQVDEYLFDATRLLNTVIAPPPAGTSAPDASFLTFFAPSYTRTHTTYDSKGSVTGTTTTGWNFPGGVPVTLPDTVDYDPFSQTAAQHTDDLTYVIRFFSDGKTESVIASDAGSSGWISGNGAVVIDNNGVINLTIAGDMAANALKSAMMTGGQVGVEIESYRAGVSTWQMVDNYLYADVTVVQIIEAGGKAEIAVEIGQYTHRHHDAKGTATEAGWDFQLNKAATISDPGDYVTEDVPEVAVDAPQALTYYARFVDAKGNTLDSDGTGGWVALSNFESFVRDNDASIGLTFYDDQLSLALSEALLTNAGLGLELDGFAGTHLVDQYLFTGVDVRLSETNLDVRRVEMSASAFQTSHKGDAGSSTFGWDFKADQPASLTSAGAYNPATPAGGADADIAYYLRLVDGKGNTVATDGGHGFIAITELQFIFQPGGPDGNVSFSLGSDQILLSSLKGALTDDPFLRIEVEAYAAGPGGLRMIDEFLFDSAHFLGQFESDSPKASLSISFDQFQQSHYASTGKGDVPVTFGWDFSDSLGVNLGTPHADLLDLIS</sequence>
<dbReference type="RefSeq" id="WP_006273476.1">
    <property type="nucleotide sequence ID" value="NZ_GL883078.1"/>
</dbReference>
<dbReference type="eggNOG" id="COG2931">
    <property type="taxonomic scope" value="Bacteria"/>
</dbReference>
<comment type="subcellular location">
    <subcellularLocation>
        <location evidence="1">Secreted</location>
    </subcellularLocation>
</comment>
<dbReference type="InterPro" id="IPR011049">
    <property type="entry name" value="Serralysin-like_metalloprot_C"/>
</dbReference>
<keyword evidence="2" id="KW-0964">Secreted</keyword>
<dbReference type="HOGENOM" id="CLU_246628_0_0_5"/>
<evidence type="ECO:0000256" key="1">
    <source>
        <dbReference type="ARBA" id="ARBA00004613"/>
    </source>
</evidence>
<dbReference type="InterPro" id="IPR036624">
    <property type="entry name" value="Hcp1-lik_sf"/>
</dbReference>
<dbReference type="PROSITE" id="PS00330">
    <property type="entry name" value="HEMOLYSIN_CALCIUM"/>
    <property type="match status" value="2"/>
</dbReference>
<dbReference type="STRING" id="715226.ABI_26910"/>
<feature type="region of interest" description="Disordered" evidence="3">
    <location>
        <begin position="15"/>
        <end position="51"/>
    </location>
</feature>
<evidence type="ECO:0000256" key="2">
    <source>
        <dbReference type="ARBA" id="ARBA00022525"/>
    </source>
</evidence>
<dbReference type="PANTHER" id="PTHR38340:SF1">
    <property type="entry name" value="S-LAYER PROTEIN"/>
    <property type="match status" value="1"/>
</dbReference>
<reference evidence="5" key="1">
    <citation type="submission" date="2011-03" db="EMBL/GenBank/DDBJ databases">
        <title>Draft genome sequence of Brevundimonas diminuta.</title>
        <authorList>
            <person name="Brown P.J.B."/>
            <person name="Buechlein A."/>
            <person name="Hemmerich C."/>
            <person name="Brun Y.V."/>
        </authorList>
    </citation>
    <scope>NUCLEOTIDE SEQUENCE [LARGE SCALE GENOMIC DNA]</scope>
    <source>
        <strain evidence="5">C19</strain>
    </source>
</reference>
<dbReference type="GO" id="GO:0005576">
    <property type="term" value="C:extracellular region"/>
    <property type="evidence" value="ECO:0007669"/>
    <property type="project" value="UniProtKB-SubCell"/>
</dbReference>
<organism evidence="4 5">
    <name type="scientific">Asticcacaulis biprosthecium C19</name>
    <dbReference type="NCBI Taxonomy" id="715226"/>
    <lineage>
        <taxon>Bacteria</taxon>
        <taxon>Pseudomonadati</taxon>
        <taxon>Pseudomonadota</taxon>
        <taxon>Alphaproteobacteria</taxon>
        <taxon>Caulobacterales</taxon>
        <taxon>Caulobacteraceae</taxon>
        <taxon>Asticcacaulis</taxon>
    </lineage>
</organism>
<dbReference type="InterPro" id="IPR018511">
    <property type="entry name" value="Hemolysin-typ_Ca-bd_CS"/>
</dbReference>
<dbReference type="OrthoDB" id="7175628at2"/>
<evidence type="ECO:0000313" key="4">
    <source>
        <dbReference type="EMBL" id="EGF91276.1"/>
    </source>
</evidence>
<dbReference type="Proteomes" id="UP000006512">
    <property type="component" value="Unassembled WGS sequence"/>
</dbReference>
<keyword evidence="5" id="KW-1185">Reference proteome</keyword>